<dbReference type="Gramene" id="rna-AYBTSS11_LOCUS29631">
    <property type="protein sequence ID" value="CAJ1977466.1"/>
    <property type="gene ID" value="gene-AYBTSS11_LOCUS29631"/>
</dbReference>
<protein>
    <submittedName>
        <fullName evidence="1">Uncharacterized protein</fullName>
    </submittedName>
</protein>
<keyword evidence="2" id="KW-1185">Reference proteome</keyword>
<sequence>MASRTRTVSVRVQAVAVKDATSVVDDGGVGWKGISNWESVIVASRGIEGSESWDVRDAYEVACLVAVVLV</sequence>
<proteinExistence type="predicted"/>
<reference evidence="1" key="1">
    <citation type="submission" date="2023-10" db="EMBL/GenBank/DDBJ databases">
        <authorList>
            <person name="Domelevo Entfellner J.-B."/>
        </authorList>
    </citation>
    <scope>NUCLEOTIDE SEQUENCE</scope>
</reference>
<evidence type="ECO:0000313" key="2">
    <source>
        <dbReference type="Proteomes" id="UP001189624"/>
    </source>
</evidence>
<dbReference type="AlphaFoldDB" id="A0AA86W3M6"/>
<organism evidence="1 2">
    <name type="scientific">Sphenostylis stenocarpa</name>
    <dbReference type="NCBI Taxonomy" id="92480"/>
    <lineage>
        <taxon>Eukaryota</taxon>
        <taxon>Viridiplantae</taxon>
        <taxon>Streptophyta</taxon>
        <taxon>Embryophyta</taxon>
        <taxon>Tracheophyta</taxon>
        <taxon>Spermatophyta</taxon>
        <taxon>Magnoliopsida</taxon>
        <taxon>eudicotyledons</taxon>
        <taxon>Gunneridae</taxon>
        <taxon>Pentapetalae</taxon>
        <taxon>rosids</taxon>
        <taxon>fabids</taxon>
        <taxon>Fabales</taxon>
        <taxon>Fabaceae</taxon>
        <taxon>Papilionoideae</taxon>
        <taxon>50 kb inversion clade</taxon>
        <taxon>NPAAA clade</taxon>
        <taxon>indigoferoid/millettioid clade</taxon>
        <taxon>Phaseoleae</taxon>
        <taxon>Sphenostylis</taxon>
    </lineage>
</organism>
<evidence type="ECO:0000313" key="1">
    <source>
        <dbReference type="EMBL" id="CAJ1977466.1"/>
    </source>
</evidence>
<dbReference type="EMBL" id="OY731407">
    <property type="protein sequence ID" value="CAJ1977466.1"/>
    <property type="molecule type" value="Genomic_DNA"/>
</dbReference>
<dbReference type="Proteomes" id="UP001189624">
    <property type="component" value="Chromosome 10"/>
</dbReference>
<accession>A0AA86W3M6</accession>
<name>A0AA86W3M6_9FABA</name>
<gene>
    <name evidence="1" type="ORF">AYBTSS11_LOCUS29631</name>
</gene>